<dbReference type="Gramene" id="ONIVA01G02540.1">
    <property type="protein sequence ID" value="ONIVA01G02540.1"/>
    <property type="gene ID" value="ONIVA01G02540"/>
</dbReference>
<evidence type="ECO:0000256" key="2">
    <source>
        <dbReference type="ARBA" id="ARBA00004286"/>
    </source>
</evidence>
<keyword evidence="7" id="KW-0131">Cell cycle</keyword>
<dbReference type="InterPro" id="IPR040227">
    <property type="entry name" value="Nibrin-rel"/>
</dbReference>
<dbReference type="PANTHER" id="PTHR12162">
    <property type="entry name" value="NIBRIN-RELATED"/>
    <property type="match status" value="1"/>
</dbReference>
<proteinExistence type="inferred from homology"/>
<dbReference type="SUPFAM" id="SSF49879">
    <property type="entry name" value="SMAD/FHA domain"/>
    <property type="match status" value="1"/>
</dbReference>
<dbReference type="FunFam" id="2.60.200.20:FF:000051">
    <property type="entry name" value="Nijmegen breakage syndrome 1 protein"/>
    <property type="match status" value="1"/>
</dbReference>
<comment type="subcellular location">
    <subcellularLocation>
        <location evidence="2">Chromosome</location>
    </subcellularLocation>
    <subcellularLocation>
        <location evidence="1">Nucleus</location>
    </subcellularLocation>
</comment>
<dbReference type="CDD" id="cd22667">
    <property type="entry name" value="FHA_NBN"/>
    <property type="match status" value="1"/>
</dbReference>
<sequence length="548" mass="60706">MVWALTPVDTVRGAQRCYIFAAGTYKVGRKDCDVIVQTDTSISRVHAEIVVEKMVAWDPQSGAPANPSYVRVVDRSKYGTFFNKVQGTQGSRLHKDEDAMLADGDTVTFGTGSATFRLSFVPIVVFFHGKKSGRISPSLQAVMTSIGAYATRKWSDECTHVLVDESCSLTPELLDAVLAKKQIVLGDWFKVMAEKNIHTEMPSSTQYIPKLTLDGMEIQVVEIKLIESCLAGYTFILGSSEKYKFGDKLHALLESTGAKYLHVDEFCANSQDSGAGENDKDILLVPAKSPLEFSKISGLFPLSKITDVKLFAAILSDIVASSNSTDETIVVDSDVEIDTATSDHTVAASKSEHHIEHISDDKKEVVAISEEDAVNLVEAKTSINLHSYQEKDEIVKPMEEDVKVIEKTATMRGFKVEGEDIPVMTKVPKDETLDSRDETCHVIYTQNLVVKSILQSARAESIETGGINFKRFRKRGAVSGNSFKDLIPYSREPYRESDYKRGTVIDFMREEKKRRQMEAIAEDLFNNAKPKKKAAAGSSIHTMLTGRR</sequence>
<name>A0A0E0FFW4_ORYNI</name>
<organism evidence="13">
    <name type="scientific">Oryza nivara</name>
    <name type="common">Indian wild rice</name>
    <name type="synonym">Oryza sativa f. spontanea</name>
    <dbReference type="NCBI Taxonomy" id="4536"/>
    <lineage>
        <taxon>Eukaryota</taxon>
        <taxon>Viridiplantae</taxon>
        <taxon>Streptophyta</taxon>
        <taxon>Embryophyta</taxon>
        <taxon>Tracheophyta</taxon>
        <taxon>Spermatophyta</taxon>
        <taxon>Magnoliopsida</taxon>
        <taxon>Liliopsida</taxon>
        <taxon>Poales</taxon>
        <taxon>Poaceae</taxon>
        <taxon>BOP clade</taxon>
        <taxon>Oryzoideae</taxon>
        <taxon>Oryzeae</taxon>
        <taxon>Oryzinae</taxon>
        <taxon>Oryza</taxon>
    </lineage>
</organism>
<dbReference type="EnsemblPlants" id="ONIVA01G02540.1">
    <property type="protein sequence ID" value="ONIVA01G02540.1"/>
    <property type="gene ID" value="ONIVA01G02540"/>
</dbReference>
<dbReference type="Proteomes" id="UP000006591">
    <property type="component" value="Chromosome 1"/>
</dbReference>
<dbReference type="GO" id="GO:0030870">
    <property type="term" value="C:Mre11 complex"/>
    <property type="evidence" value="ECO:0007669"/>
    <property type="project" value="InterPro"/>
</dbReference>
<accession>A0A0E0FFW4</accession>
<dbReference type="Gene3D" id="2.60.200.20">
    <property type="match status" value="1"/>
</dbReference>
<protein>
    <recommendedName>
        <fullName evidence="10">Nibrin homolog</fullName>
    </recommendedName>
    <alternativeName>
        <fullName evidence="11">Nijmegen breakage syndrome 1 protein</fullName>
    </alternativeName>
</protein>
<dbReference type="InterPro" id="IPR036420">
    <property type="entry name" value="BRCT_dom_sf"/>
</dbReference>
<keyword evidence="5" id="KW-0234">DNA repair</keyword>
<keyword evidence="6" id="KW-0539">Nucleus</keyword>
<reference evidence="13" key="2">
    <citation type="submission" date="2018-04" db="EMBL/GenBank/DDBJ databases">
        <title>OnivRS2 (Oryza nivara Reference Sequence Version 2).</title>
        <authorList>
            <person name="Zhang J."/>
            <person name="Kudrna D."/>
            <person name="Lee S."/>
            <person name="Talag J."/>
            <person name="Rajasekar S."/>
            <person name="Welchert J."/>
            <person name="Hsing Y.-I."/>
            <person name="Wing R.A."/>
        </authorList>
    </citation>
    <scope>NUCLEOTIDE SEQUENCE [LARGE SCALE GENOMIC DNA]</scope>
</reference>
<evidence type="ECO:0000256" key="6">
    <source>
        <dbReference type="ARBA" id="ARBA00023242"/>
    </source>
</evidence>
<dbReference type="GO" id="GO:0005694">
    <property type="term" value="C:chromosome"/>
    <property type="evidence" value="ECO:0007669"/>
    <property type="project" value="UniProtKB-SubCell"/>
</dbReference>
<evidence type="ECO:0000256" key="8">
    <source>
        <dbReference type="ARBA" id="ARBA00044757"/>
    </source>
</evidence>
<dbReference type="eggNOG" id="ENOG502QQ7Y">
    <property type="taxonomic scope" value="Eukaryota"/>
</dbReference>
<dbReference type="GO" id="GO:0003684">
    <property type="term" value="F:damaged DNA binding"/>
    <property type="evidence" value="ECO:0007669"/>
    <property type="project" value="TreeGrafter"/>
</dbReference>
<keyword evidence="4" id="KW-0227">DNA damage</keyword>
<keyword evidence="14" id="KW-1185">Reference proteome</keyword>
<evidence type="ECO:0000256" key="5">
    <source>
        <dbReference type="ARBA" id="ARBA00023204"/>
    </source>
</evidence>
<dbReference type="SUPFAM" id="SSF52113">
    <property type="entry name" value="BRCT domain"/>
    <property type="match status" value="1"/>
</dbReference>
<evidence type="ECO:0000256" key="7">
    <source>
        <dbReference type="ARBA" id="ARBA00023306"/>
    </source>
</evidence>
<evidence type="ECO:0000256" key="1">
    <source>
        <dbReference type="ARBA" id="ARBA00004123"/>
    </source>
</evidence>
<comment type="similarity">
    <text evidence="8">Belongs to the Nibrin family.</text>
</comment>
<evidence type="ECO:0000256" key="3">
    <source>
        <dbReference type="ARBA" id="ARBA00022454"/>
    </source>
</evidence>
<evidence type="ECO:0000256" key="9">
    <source>
        <dbReference type="ARBA" id="ARBA00064981"/>
    </source>
</evidence>
<evidence type="ECO:0000256" key="11">
    <source>
        <dbReference type="ARBA" id="ARBA00082716"/>
    </source>
</evidence>
<dbReference type="GO" id="GO:0007095">
    <property type="term" value="P:mitotic G2 DNA damage checkpoint signaling"/>
    <property type="evidence" value="ECO:0007669"/>
    <property type="project" value="InterPro"/>
</dbReference>
<dbReference type="FunFam" id="3.40.50.10190:FF:000075">
    <property type="entry name" value="Nijmegen breakage syndrome 1 protein"/>
    <property type="match status" value="1"/>
</dbReference>
<dbReference type="Pfam" id="PF00498">
    <property type="entry name" value="FHA"/>
    <property type="match status" value="1"/>
</dbReference>
<dbReference type="InterPro" id="IPR008984">
    <property type="entry name" value="SMAD_FHA_dom_sf"/>
</dbReference>
<feature type="domain" description="FHA" evidence="12">
    <location>
        <begin position="25"/>
        <end position="87"/>
    </location>
</feature>
<dbReference type="GO" id="GO:0000724">
    <property type="term" value="P:double-strand break repair via homologous recombination"/>
    <property type="evidence" value="ECO:0007669"/>
    <property type="project" value="TreeGrafter"/>
</dbReference>
<comment type="subunit">
    <text evidence="9">Component of the MRN complex composed of two heterodimers RAD50 and MRE11 associated with a single NBS1.</text>
</comment>
<keyword evidence="3" id="KW-0158">Chromosome</keyword>
<dbReference type="OMA" id="RDETCHV"/>
<evidence type="ECO:0000259" key="12">
    <source>
        <dbReference type="PROSITE" id="PS50006"/>
    </source>
</evidence>
<dbReference type="AlphaFoldDB" id="A0A0E0FFW4"/>
<reference evidence="13" key="1">
    <citation type="submission" date="2015-04" db="UniProtKB">
        <authorList>
            <consortium name="EnsemblPlants"/>
        </authorList>
    </citation>
    <scope>IDENTIFICATION</scope>
    <source>
        <strain evidence="13">SL10</strain>
    </source>
</reference>
<dbReference type="PROSITE" id="PS50006">
    <property type="entry name" value="FHA_DOMAIN"/>
    <property type="match status" value="1"/>
</dbReference>
<evidence type="ECO:0000313" key="13">
    <source>
        <dbReference type="EnsemblPlants" id="ONIVA01G02540.1"/>
    </source>
</evidence>
<dbReference type="STRING" id="4536.A0A0E0FFW4"/>
<dbReference type="InterPro" id="IPR000253">
    <property type="entry name" value="FHA_dom"/>
</dbReference>
<dbReference type="Gene3D" id="3.40.50.10190">
    <property type="entry name" value="BRCT domain"/>
    <property type="match status" value="1"/>
</dbReference>
<dbReference type="HOGENOM" id="CLU_036857_0_0_1"/>
<evidence type="ECO:0000256" key="10">
    <source>
        <dbReference type="ARBA" id="ARBA00074259"/>
    </source>
</evidence>
<evidence type="ECO:0000256" key="4">
    <source>
        <dbReference type="ARBA" id="ARBA00022763"/>
    </source>
</evidence>
<evidence type="ECO:0000313" key="14">
    <source>
        <dbReference type="Proteomes" id="UP000006591"/>
    </source>
</evidence>
<dbReference type="PANTHER" id="PTHR12162:SF0">
    <property type="entry name" value="NIBRIN"/>
    <property type="match status" value="1"/>
</dbReference>